<accession>A0ABU4RJI5</accession>
<evidence type="ECO:0000313" key="6">
    <source>
        <dbReference type="EMBL" id="MDX6804716.1"/>
    </source>
</evidence>
<dbReference type="SUPFAM" id="SSF53383">
    <property type="entry name" value="PLP-dependent transferases"/>
    <property type="match status" value="1"/>
</dbReference>
<dbReference type="RefSeq" id="WP_319842833.1">
    <property type="nucleotide sequence ID" value="NZ_JAXAFJ010000001.1"/>
</dbReference>
<evidence type="ECO:0000313" key="7">
    <source>
        <dbReference type="Proteomes" id="UP001274321"/>
    </source>
</evidence>
<dbReference type="InterPro" id="IPR023603">
    <property type="entry name" value="Low_specificity_L-TA-like"/>
</dbReference>
<dbReference type="InterPro" id="IPR015424">
    <property type="entry name" value="PyrdxlP-dep_Trfase"/>
</dbReference>
<name>A0ABU4RJI5_9HYPH</name>
<evidence type="ECO:0000259" key="5">
    <source>
        <dbReference type="Pfam" id="PF01212"/>
    </source>
</evidence>
<protein>
    <submittedName>
        <fullName evidence="6">Threonine aldolase family protein</fullName>
    </submittedName>
</protein>
<dbReference type="EMBL" id="JAXAFJ010000001">
    <property type="protein sequence ID" value="MDX6804716.1"/>
    <property type="molecule type" value="Genomic_DNA"/>
</dbReference>
<proteinExistence type="inferred from homology"/>
<evidence type="ECO:0000256" key="2">
    <source>
        <dbReference type="ARBA" id="ARBA00006966"/>
    </source>
</evidence>
<evidence type="ECO:0000256" key="4">
    <source>
        <dbReference type="ARBA" id="ARBA00022898"/>
    </source>
</evidence>
<dbReference type="NCBIfam" id="NF041359">
    <property type="entry name" value="GntG_guanitoxin"/>
    <property type="match status" value="1"/>
</dbReference>
<comment type="similarity">
    <text evidence="2">Belongs to the threonine aldolase family.</text>
</comment>
<dbReference type="Gene3D" id="3.40.640.10">
    <property type="entry name" value="Type I PLP-dependent aspartate aminotransferase-like (Major domain)"/>
    <property type="match status" value="1"/>
</dbReference>
<organism evidence="6 7">
    <name type="scientific">Terrihabitans rhizophilus</name>
    <dbReference type="NCBI Taxonomy" id="3092662"/>
    <lineage>
        <taxon>Bacteria</taxon>
        <taxon>Pseudomonadati</taxon>
        <taxon>Pseudomonadota</taxon>
        <taxon>Alphaproteobacteria</taxon>
        <taxon>Hyphomicrobiales</taxon>
        <taxon>Terrihabitans</taxon>
    </lineage>
</organism>
<comment type="cofactor">
    <cofactor evidence="1">
        <name>pyridoxal 5'-phosphate</name>
        <dbReference type="ChEBI" id="CHEBI:597326"/>
    </cofactor>
</comment>
<dbReference type="PANTHER" id="PTHR48097">
    <property type="entry name" value="L-THREONINE ALDOLASE-RELATED"/>
    <property type="match status" value="1"/>
</dbReference>
<dbReference type="InterPro" id="IPR015422">
    <property type="entry name" value="PyrdxlP-dep_Trfase_small"/>
</dbReference>
<comment type="subunit">
    <text evidence="3">Homotetramer.</text>
</comment>
<evidence type="ECO:0000256" key="3">
    <source>
        <dbReference type="ARBA" id="ARBA00011881"/>
    </source>
</evidence>
<feature type="domain" description="Aromatic amino acid beta-eliminating lyase/threonine aldolase" evidence="5">
    <location>
        <begin position="8"/>
        <end position="292"/>
    </location>
</feature>
<dbReference type="PIRSF" id="PIRSF017617">
    <property type="entry name" value="Thr_aldolase"/>
    <property type="match status" value="1"/>
</dbReference>
<sequence>MNPSIRIDLVSDTATKPCTAMRQAMANAEVGDEQRGEDPTVNALNERVASLLGQERALFLPSGTMCNQIALAVHCRPGDEIIAASSAHIVGSEGAGAAVLAHSVIRTIASPDGIFTAEQLRSTLRPHRVKAPRQRVVAVEQTSNRGGGSVWPADVLQALIDEARGAGLLLHMDGARLMNAVVASGVDASLQAAPFDSVWLDLSKGLGCPVGGVLAGSADFIAEADVWKHRLGGAMRQAGILAAAGLYALDHNVARLAEDHANARRFAALLGEIPGVSLLNPNPHTNLVFFDVSASGHSAQAVGRHLLEDGVRIGIESSHVMRAVFHLDVDARQTTLAATSLRSALA</sequence>
<keyword evidence="4" id="KW-0663">Pyridoxal phosphate</keyword>
<dbReference type="Gene3D" id="3.90.1150.10">
    <property type="entry name" value="Aspartate Aminotransferase, domain 1"/>
    <property type="match status" value="1"/>
</dbReference>
<comment type="caution">
    <text evidence="6">The sequence shown here is derived from an EMBL/GenBank/DDBJ whole genome shotgun (WGS) entry which is preliminary data.</text>
</comment>
<dbReference type="Pfam" id="PF01212">
    <property type="entry name" value="Beta_elim_lyase"/>
    <property type="match status" value="1"/>
</dbReference>
<gene>
    <name evidence="6" type="ORF">SCD90_01455</name>
</gene>
<dbReference type="PANTHER" id="PTHR48097:SF9">
    <property type="entry name" value="L-THREONINE ALDOLASE"/>
    <property type="match status" value="1"/>
</dbReference>
<dbReference type="InterPro" id="IPR001597">
    <property type="entry name" value="ArAA_b-elim_lyase/Thr_aldolase"/>
</dbReference>
<evidence type="ECO:0000256" key="1">
    <source>
        <dbReference type="ARBA" id="ARBA00001933"/>
    </source>
</evidence>
<dbReference type="Proteomes" id="UP001274321">
    <property type="component" value="Unassembled WGS sequence"/>
</dbReference>
<keyword evidence="7" id="KW-1185">Reference proteome</keyword>
<reference evidence="6 7" key="1">
    <citation type="submission" date="2023-11" db="EMBL/GenBank/DDBJ databases">
        <authorList>
            <person name="Bao R."/>
        </authorList>
    </citation>
    <scope>NUCLEOTIDE SEQUENCE [LARGE SCALE GENOMIC DNA]</scope>
    <source>
        <strain evidence="6 7">PJ23</strain>
    </source>
</reference>
<dbReference type="InterPro" id="IPR015421">
    <property type="entry name" value="PyrdxlP-dep_Trfase_major"/>
</dbReference>